<dbReference type="GO" id="GO:0005509">
    <property type="term" value="F:calcium ion binding"/>
    <property type="evidence" value="ECO:0007669"/>
    <property type="project" value="TreeGrafter"/>
</dbReference>
<dbReference type="GO" id="GO:0010828">
    <property type="term" value="P:positive regulation of D-glucose transmembrane transport"/>
    <property type="evidence" value="ECO:0007669"/>
    <property type="project" value="TreeGrafter"/>
</dbReference>
<evidence type="ECO:0000313" key="4">
    <source>
        <dbReference type="Proteomes" id="UP000030665"/>
    </source>
</evidence>
<dbReference type="EMBL" id="HG806428">
    <property type="protein sequence ID" value="CDW58840.1"/>
    <property type="molecule type" value="Genomic_DNA"/>
</dbReference>
<feature type="domain" description="C2" evidence="1">
    <location>
        <begin position="19"/>
        <end position="81"/>
    </location>
</feature>
<dbReference type="OrthoDB" id="419768at2759"/>
<protein>
    <submittedName>
        <fullName evidence="3">Uncharacterized protein</fullName>
    </submittedName>
</protein>
<feature type="domain" description="C2CD5 C-terminal" evidence="2">
    <location>
        <begin position="152"/>
        <end position="238"/>
    </location>
</feature>
<dbReference type="STRING" id="36087.A0A077ZJS3"/>
<dbReference type="Pfam" id="PF23028">
    <property type="entry name" value="YbjQ_3"/>
    <property type="match status" value="1"/>
</dbReference>
<gene>
    <name evidence="3" type="ORF">TTRE_0000716601</name>
</gene>
<dbReference type="Pfam" id="PF23128">
    <property type="entry name" value="YbjQ_4"/>
    <property type="match status" value="1"/>
</dbReference>
<dbReference type="Proteomes" id="UP000030665">
    <property type="component" value="Unassembled WGS sequence"/>
</dbReference>
<dbReference type="GO" id="GO:0090314">
    <property type="term" value="P:positive regulation of protein targeting to membrane"/>
    <property type="evidence" value="ECO:0007669"/>
    <property type="project" value="TreeGrafter"/>
</dbReference>
<dbReference type="GO" id="GO:0005544">
    <property type="term" value="F:calcium-dependent phospholipid binding"/>
    <property type="evidence" value="ECO:0007669"/>
    <property type="project" value="InterPro"/>
</dbReference>
<dbReference type="AlphaFoldDB" id="A0A077ZJS3"/>
<dbReference type="PANTHER" id="PTHR37412:SF2">
    <property type="entry name" value="C2 DOMAIN-CONTAINING PROTEIN 5"/>
    <property type="match status" value="1"/>
</dbReference>
<dbReference type="GO" id="GO:0072659">
    <property type="term" value="P:protein localization to plasma membrane"/>
    <property type="evidence" value="ECO:0007669"/>
    <property type="project" value="TreeGrafter"/>
</dbReference>
<name>A0A077ZJS3_TRITR</name>
<reference evidence="3" key="2">
    <citation type="submission" date="2014-03" db="EMBL/GenBank/DDBJ databases">
        <title>The whipworm genome and dual-species transcriptomics of an intimate host-pathogen interaction.</title>
        <authorList>
            <person name="Foth B.J."/>
            <person name="Tsai I.J."/>
            <person name="Reid A.J."/>
            <person name="Bancroft A.J."/>
            <person name="Nichol S."/>
            <person name="Tracey A."/>
            <person name="Holroyd N."/>
            <person name="Cotton J.A."/>
            <person name="Stanley E.J."/>
            <person name="Zarowiecki M."/>
            <person name="Liu J.Z."/>
            <person name="Huckvale T."/>
            <person name="Cooper P.J."/>
            <person name="Grencis R.K."/>
            <person name="Berriman M."/>
        </authorList>
    </citation>
    <scope>NUCLEOTIDE SEQUENCE [LARGE SCALE GENOMIC DNA]</scope>
</reference>
<reference evidence="3" key="1">
    <citation type="submission" date="2014-01" db="EMBL/GenBank/DDBJ databases">
        <authorList>
            <person name="Aslett M."/>
        </authorList>
    </citation>
    <scope>NUCLEOTIDE SEQUENCE</scope>
</reference>
<dbReference type="PANTHER" id="PTHR37412">
    <property type="entry name" value="C2 DOMAIN-CONTAINING PROTEIN 5"/>
    <property type="match status" value="1"/>
</dbReference>
<dbReference type="InterPro" id="IPR057815">
    <property type="entry name" value="C2CD5_C"/>
</dbReference>
<dbReference type="InterPro" id="IPR038983">
    <property type="entry name" value="C2CD5"/>
</dbReference>
<keyword evidence="4" id="KW-1185">Reference proteome</keyword>
<dbReference type="GO" id="GO:0065002">
    <property type="term" value="P:intracellular protein transmembrane transport"/>
    <property type="evidence" value="ECO:0007669"/>
    <property type="project" value="TreeGrafter"/>
</dbReference>
<accession>A0A077ZJS3</accession>
<proteinExistence type="predicted"/>
<organism evidence="3 4">
    <name type="scientific">Trichuris trichiura</name>
    <name type="common">Whipworm</name>
    <name type="synonym">Trichocephalus trichiurus</name>
    <dbReference type="NCBI Taxonomy" id="36087"/>
    <lineage>
        <taxon>Eukaryota</taxon>
        <taxon>Metazoa</taxon>
        <taxon>Ecdysozoa</taxon>
        <taxon>Nematoda</taxon>
        <taxon>Enoplea</taxon>
        <taxon>Dorylaimia</taxon>
        <taxon>Trichinellida</taxon>
        <taxon>Trichuridae</taxon>
        <taxon>Trichuris</taxon>
    </lineage>
</organism>
<evidence type="ECO:0000313" key="3">
    <source>
        <dbReference type="EMBL" id="CDW58840.1"/>
    </source>
</evidence>
<dbReference type="GO" id="GO:0031340">
    <property type="term" value="P:positive regulation of vesicle fusion"/>
    <property type="evidence" value="ECO:0007669"/>
    <property type="project" value="TreeGrafter"/>
</dbReference>
<evidence type="ECO:0000259" key="1">
    <source>
        <dbReference type="Pfam" id="PF23028"/>
    </source>
</evidence>
<dbReference type="InterPro" id="IPR056430">
    <property type="entry name" value="C2CD5_YbjQ-like_dom"/>
</dbReference>
<dbReference type="GO" id="GO:0005886">
    <property type="term" value="C:plasma membrane"/>
    <property type="evidence" value="ECO:0007669"/>
    <property type="project" value="TreeGrafter"/>
</dbReference>
<sequence length="244" mass="27089">MSLREKLLELQSNVQLKARLSQRYQQFRLQKEVPELYPGVWDVSTVYKFRKLHPKCFLGVSFSVEIPDEDEVQITMSGVAITADFVPPTVEITAANDIFRKDTADSSQKSESIQGRFDHIQLSDRVNNGFALPQQKVESGDVFVTALMEPPAGSRIEKYLGYYDFFFIRETGAVREIGGVDSFVQMALSEIMTIIRSHVAASGGNGMVSFKFNVSELSDSVGRNQAQLLVSVSGDIVTTVSSSN</sequence>
<evidence type="ECO:0000259" key="2">
    <source>
        <dbReference type="Pfam" id="PF23128"/>
    </source>
</evidence>